<dbReference type="InterPro" id="IPR006336">
    <property type="entry name" value="GCS2"/>
</dbReference>
<dbReference type="PIRSF" id="PIRSF017901">
    <property type="entry name" value="GCL"/>
    <property type="match status" value="1"/>
</dbReference>
<proteinExistence type="inferred from homology"/>
<keyword evidence="8" id="KW-1185">Reference proteome</keyword>
<accession>A0ABT6C367</accession>
<keyword evidence="1 5" id="KW-0436">Ligase</keyword>
<comment type="similarity">
    <text evidence="5 6">Belongs to the glutamate--cysteine ligase type 2 family. EgtA subfamily.</text>
</comment>
<dbReference type="HAMAP" id="MF_02034">
    <property type="entry name" value="EgtA"/>
    <property type="match status" value="1"/>
</dbReference>
<reference evidence="7 8" key="1">
    <citation type="submission" date="2023-03" db="EMBL/GenBank/DDBJ databases">
        <title>YIM 133296 draft genome.</title>
        <authorList>
            <person name="Xiong L."/>
        </authorList>
    </citation>
    <scope>NUCLEOTIDE SEQUENCE [LARGE SCALE GENOMIC DNA]</scope>
    <source>
        <strain evidence="7 8">YIM 133296</strain>
    </source>
</reference>
<dbReference type="Gene3D" id="3.30.590.20">
    <property type="match status" value="1"/>
</dbReference>
<evidence type="ECO:0000313" key="7">
    <source>
        <dbReference type="EMBL" id="MDF8263302.1"/>
    </source>
</evidence>
<dbReference type="SUPFAM" id="SSF55931">
    <property type="entry name" value="Glutamine synthetase/guanido kinase"/>
    <property type="match status" value="1"/>
</dbReference>
<dbReference type="GO" id="GO:0004357">
    <property type="term" value="F:glutamate-cysteine ligase activity"/>
    <property type="evidence" value="ECO:0007669"/>
    <property type="project" value="UniProtKB-EC"/>
</dbReference>
<comment type="catalytic activity">
    <reaction evidence="4 5 6">
        <text>L-cysteine + L-glutamate + ATP = gamma-L-glutamyl-L-cysteine + ADP + phosphate + H(+)</text>
        <dbReference type="Rhea" id="RHEA:13285"/>
        <dbReference type="ChEBI" id="CHEBI:15378"/>
        <dbReference type="ChEBI" id="CHEBI:29985"/>
        <dbReference type="ChEBI" id="CHEBI:30616"/>
        <dbReference type="ChEBI" id="CHEBI:35235"/>
        <dbReference type="ChEBI" id="CHEBI:43474"/>
        <dbReference type="ChEBI" id="CHEBI:58173"/>
        <dbReference type="ChEBI" id="CHEBI:456216"/>
        <dbReference type="EC" id="6.3.2.2"/>
    </reaction>
</comment>
<evidence type="ECO:0000256" key="3">
    <source>
        <dbReference type="ARBA" id="ARBA00022840"/>
    </source>
</evidence>
<dbReference type="NCBIfam" id="TIGR03444">
    <property type="entry name" value="EgtA_Cys_ligase"/>
    <property type="match status" value="1"/>
</dbReference>
<dbReference type="Pfam" id="PF04107">
    <property type="entry name" value="GCS2"/>
    <property type="match status" value="1"/>
</dbReference>
<name>A0ABT6C367_9MICO</name>
<evidence type="ECO:0000256" key="6">
    <source>
        <dbReference type="PIRNR" id="PIRNR017901"/>
    </source>
</evidence>
<dbReference type="InterPro" id="IPR017809">
    <property type="entry name" value="EgtA_Actinobacteria"/>
</dbReference>
<dbReference type="EMBL" id="JAROAV010000010">
    <property type="protein sequence ID" value="MDF8263302.1"/>
    <property type="molecule type" value="Genomic_DNA"/>
</dbReference>
<comment type="pathway">
    <text evidence="5">Amino-acid biosynthesis; ergothioneine biosynthesis.</text>
</comment>
<evidence type="ECO:0000313" key="8">
    <source>
        <dbReference type="Proteomes" id="UP001528912"/>
    </source>
</evidence>
<keyword evidence="2 5" id="KW-0547">Nucleotide-binding</keyword>
<dbReference type="Proteomes" id="UP001528912">
    <property type="component" value="Unassembled WGS sequence"/>
</dbReference>
<comment type="caution">
    <text evidence="7">The sequence shown here is derived from an EMBL/GenBank/DDBJ whole genome shotgun (WGS) entry which is preliminary data.</text>
</comment>
<dbReference type="PANTHER" id="PTHR34378">
    <property type="entry name" value="GLUTAMATE--CYSTEINE LIGASE, CHLOROPLASTIC"/>
    <property type="match status" value="1"/>
</dbReference>
<dbReference type="EC" id="6.3.2.2" evidence="5"/>
<protein>
    <recommendedName>
        <fullName evidence="5">Glutamate--cysteine ligase EgtA</fullName>
        <ecNumber evidence="5">6.3.2.2</ecNumber>
    </recommendedName>
    <alternativeName>
        <fullName evidence="5">Gamma-glutamylcysteine synthase</fullName>
        <shortName evidence="5">GCS</shortName>
        <shortName evidence="5">Gamma-ECS</shortName>
    </alternativeName>
</protein>
<evidence type="ECO:0000256" key="2">
    <source>
        <dbReference type="ARBA" id="ARBA00022741"/>
    </source>
</evidence>
<evidence type="ECO:0000256" key="5">
    <source>
        <dbReference type="HAMAP-Rule" id="MF_02034"/>
    </source>
</evidence>
<comment type="function">
    <text evidence="5">Catalyzes the synthesis of gamma-glutamylcysteine (gamma-GC). This compound is used as substrate for the biosynthesis of the low-molecular thiol compound ergothioneine.</text>
</comment>
<gene>
    <name evidence="5 7" type="primary">egtA</name>
    <name evidence="7" type="ORF">P4R38_03440</name>
</gene>
<sequence length="415" mass="44179">MSTDDHLAQDPLHTGDPVDAARAYLVDTALTAGSVGRVGLELELHLVDHGRPASRPSWSQVQRLVADLPPMPSGSSVTVEPGGQLELSTPPLDDVVEAVAALSLDRAVLAASLHDGGFGCAPIGSDPARPPRRVNPATRYQAMERHFAGVGCVDAARAMMSSTAALQVNLDAGPEAEWEQRLDRVHLLGPVLIALSSTSPYLGGTTTGWHSMRQAAWQGLDPARTDRFPAAAPAQAWASYALAAPVMAVRDGEVATEVAGTVAFEDWLQGSGPVGRPPTLNDLDFHLTTLFPPVRPRGYLEIRYIDALPDRWWPAVAAVVATLMDDPVAADQVVDACEPVRDAWELAAREGTRDPLLLRAVRQCLDIAASRAPAALRGEVEELAELFASGRSPSSVLRGRIEAVGPVRALEEESR</sequence>
<dbReference type="RefSeq" id="WP_277191064.1">
    <property type="nucleotide sequence ID" value="NZ_JAROAV010000010.1"/>
</dbReference>
<dbReference type="InterPro" id="IPR035434">
    <property type="entry name" value="GCL_bact_plant"/>
</dbReference>
<dbReference type="PANTHER" id="PTHR34378:SF1">
    <property type="entry name" value="GLUTAMATE--CYSTEINE LIGASE, CHLOROPLASTIC"/>
    <property type="match status" value="1"/>
</dbReference>
<keyword evidence="3 5" id="KW-0067">ATP-binding</keyword>
<evidence type="ECO:0000256" key="4">
    <source>
        <dbReference type="ARBA" id="ARBA00048819"/>
    </source>
</evidence>
<dbReference type="InterPro" id="IPR014746">
    <property type="entry name" value="Gln_synth/guanido_kin_cat_dom"/>
</dbReference>
<evidence type="ECO:0000256" key="1">
    <source>
        <dbReference type="ARBA" id="ARBA00022598"/>
    </source>
</evidence>
<organism evidence="7 8">
    <name type="scientific">Luteipulveratus flavus</name>
    <dbReference type="NCBI Taxonomy" id="3031728"/>
    <lineage>
        <taxon>Bacteria</taxon>
        <taxon>Bacillati</taxon>
        <taxon>Actinomycetota</taxon>
        <taxon>Actinomycetes</taxon>
        <taxon>Micrococcales</taxon>
        <taxon>Dermacoccaceae</taxon>
        <taxon>Luteipulveratus</taxon>
    </lineage>
</organism>